<feature type="transmembrane region" description="Helical" evidence="1">
    <location>
        <begin position="21"/>
        <end position="44"/>
    </location>
</feature>
<name>A0A8D9HBC3_BRACM</name>
<keyword evidence="1" id="KW-1133">Transmembrane helix</keyword>
<proteinExistence type="predicted"/>
<dbReference type="Gramene" id="A02p50420.2_BraZ1">
    <property type="protein sequence ID" value="A02p50420.2_BraZ1.CDS.1"/>
    <property type="gene ID" value="A02g50420.2_BraZ1"/>
</dbReference>
<keyword evidence="1" id="KW-0812">Transmembrane</keyword>
<evidence type="ECO:0000313" key="2">
    <source>
        <dbReference type="EMBL" id="CAG7896090.1"/>
    </source>
</evidence>
<accession>A0A8D9HBC3</accession>
<reference evidence="2 3" key="1">
    <citation type="submission" date="2021-07" db="EMBL/GenBank/DDBJ databases">
        <authorList>
            <consortium name="Genoscope - CEA"/>
            <person name="William W."/>
        </authorList>
    </citation>
    <scope>NUCLEOTIDE SEQUENCE [LARGE SCALE GENOMIC DNA]</scope>
</reference>
<dbReference type="EMBL" id="LS974618">
    <property type="protein sequence ID" value="CAG7896090.1"/>
    <property type="molecule type" value="Genomic_DNA"/>
</dbReference>
<evidence type="ECO:0000313" key="3">
    <source>
        <dbReference type="Proteomes" id="UP000694005"/>
    </source>
</evidence>
<dbReference type="Proteomes" id="UP000694005">
    <property type="component" value="Chromosome A02"/>
</dbReference>
<evidence type="ECO:0000256" key="1">
    <source>
        <dbReference type="SAM" id="Phobius"/>
    </source>
</evidence>
<sequence>MLLITTERTKIKRIMCFYQSHLEYSLLCLSSQCVVFYQCVIPLFPNL</sequence>
<dbReference type="AlphaFoldDB" id="A0A8D9HBC3"/>
<organism evidence="2 3">
    <name type="scientific">Brassica campestris</name>
    <name type="common">Field mustard</name>
    <dbReference type="NCBI Taxonomy" id="3711"/>
    <lineage>
        <taxon>Eukaryota</taxon>
        <taxon>Viridiplantae</taxon>
        <taxon>Streptophyta</taxon>
        <taxon>Embryophyta</taxon>
        <taxon>Tracheophyta</taxon>
        <taxon>Spermatophyta</taxon>
        <taxon>Magnoliopsida</taxon>
        <taxon>eudicotyledons</taxon>
        <taxon>Gunneridae</taxon>
        <taxon>Pentapetalae</taxon>
        <taxon>rosids</taxon>
        <taxon>malvids</taxon>
        <taxon>Brassicales</taxon>
        <taxon>Brassicaceae</taxon>
        <taxon>Brassiceae</taxon>
        <taxon>Brassica</taxon>
    </lineage>
</organism>
<gene>
    <name evidence="2" type="ORF">BRAPAZ1V2_A02P50420.2</name>
</gene>
<protein>
    <submittedName>
        <fullName evidence="2">Uncharacterized protein</fullName>
    </submittedName>
</protein>
<keyword evidence="1" id="KW-0472">Membrane</keyword>